<dbReference type="GO" id="GO:0000722">
    <property type="term" value="P:telomere maintenance via recombination"/>
    <property type="evidence" value="ECO:0007669"/>
    <property type="project" value="TreeGrafter"/>
</dbReference>
<dbReference type="InterPro" id="IPR036322">
    <property type="entry name" value="WD40_repeat_dom_sf"/>
</dbReference>
<dbReference type="Ensembl" id="ENSEBUT00000028071.1">
    <property type="protein sequence ID" value="ENSEBUP00000027495.1"/>
    <property type="gene ID" value="ENSEBUG00000016848.1"/>
</dbReference>
<dbReference type="GeneTree" id="ENSGT00940000161338"/>
<keyword evidence="1 3" id="KW-0853">WD repeat</keyword>
<dbReference type="InterPro" id="IPR052652">
    <property type="entry name" value="Telomerase_Complex_Comp"/>
</dbReference>
<dbReference type="GO" id="GO:0070034">
    <property type="term" value="F:telomerase RNA binding"/>
    <property type="evidence" value="ECO:0007669"/>
    <property type="project" value="TreeGrafter"/>
</dbReference>
<feature type="region of interest" description="Disordered" evidence="4">
    <location>
        <begin position="683"/>
        <end position="708"/>
    </location>
</feature>
<dbReference type="Gene3D" id="3.40.50.300">
    <property type="entry name" value="P-loop containing nucleotide triphosphate hydrolases"/>
    <property type="match status" value="1"/>
</dbReference>
<dbReference type="PANTHER" id="PTHR44791">
    <property type="entry name" value="TELOMERASE PROTEIN COMPONENT 1 TEP1"/>
    <property type="match status" value="1"/>
</dbReference>
<evidence type="ECO:0000256" key="3">
    <source>
        <dbReference type="PROSITE-ProRule" id="PRU00221"/>
    </source>
</evidence>
<feature type="compositionally biased region" description="Basic and acidic residues" evidence="4">
    <location>
        <begin position="1279"/>
        <end position="1290"/>
    </location>
</feature>
<feature type="repeat" description="WD" evidence="3">
    <location>
        <begin position="1207"/>
        <end position="1246"/>
    </location>
</feature>
<dbReference type="Pfam" id="PF25047">
    <property type="entry name" value="Beta-prop_TEP1_2nd"/>
    <property type="match status" value="1"/>
</dbReference>
<evidence type="ECO:0000256" key="2">
    <source>
        <dbReference type="ARBA" id="ARBA00022737"/>
    </source>
</evidence>
<feature type="compositionally biased region" description="Acidic residues" evidence="4">
    <location>
        <begin position="1291"/>
        <end position="1347"/>
    </location>
</feature>
<dbReference type="InterPro" id="IPR020472">
    <property type="entry name" value="WD40_PAC1"/>
</dbReference>
<feature type="repeat" description="WD" evidence="3">
    <location>
        <begin position="1449"/>
        <end position="1480"/>
    </location>
</feature>
<dbReference type="SUPFAM" id="SSF52540">
    <property type="entry name" value="P-loop containing nucleoside triphosphate hydrolases"/>
    <property type="match status" value="1"/>
</dbReference>
<dbReference type="PROSITE" id="PS50294">
    <property type="entry name" value="WD_REPEATS_REGION"/>
    <property type="match status" value="7"/>
</dbReference>
<dbReference type="SUPFAM" id="SSF117289">
    <property type="entry name" value="Nucleoporin domain"/>
    <property type="match status" value="1"/>
</dbReference>
<dbReference type="PANTHER" id="PTHR44791:SF1">
    <property type="entry name" value="TELOMERASE PROTEIN COMPONENT 1"/>
    <property type="match status" value="1"/>
</dbReference>
<feature type="repeat" description="WD" evidence="3">
    <location>
        <begin position="944"/>
        <end position="976"/>
    </location>
</feature>
<keyword evidence="7" id="KW-1185">Reference proteome</keyword>
<keyword evidence="2" id="KW-0677">Repeat</keyword>
<evidence type="ECO:0000256" key="4">
    <source>
        <dbReference type="SAM" id="MobiDB-lite"/>
    </source>
</evidence>
<dbReference type="InterPro" id="IPR041452">
    <property type="entry name" value="APAF1_C"/>
</dbReference>
<dbReference type="Gene3D" id="2.130.10.10">
    <property type="entry name" value="YVTN repeat-like/Quinoprotein amine dehydrogenase"/>
    <property type="match status" value="5"/>
</dbReference>
<dbReference type="Gene3D" id="1.25.40.370">
    <property type="match status" value="1"/>
</dbReference>
<organism evidence="6 7">
    <name type="scientific">Eptatretus burgeri</name>
    <name type="common">Inshore hagfish</name>
    <dbReference type="NCBI Taxonomy" id="7764"/>
    <lineage>
        <taxon>Eukaryota</taxon>
        <taxon>Metazoa</taxon>
        <taxon>Chordata</taxon>
        <taxon>Craniata</taxon>
        <taxon>Vertebrata</taxon>
        <taxon>Cyclostomata</taxon>
        <taxon>Myxini</taxon>
        <taxon>Myxiniformes</taxon>
        <taxon>Myxinidae</taxon>
        <taxon>Eptatretinae</taxon>
        <taxon>Eptatretus</taxon>
    </lineage>
</organism>
<feature type="domain" description="NACHT" evidence="5">
    <location>
        <begin position="130"/>
        <end position="274"/>
    </location>
</feature>
<evidence type="ECO:0000256" key="1">
    <source>
        <dbReference type="ARBA" id="ARBA00022574"/>
    </source>
</evidence>
<dbReference type="Pfam" id="PF17908">
    <property type="entry name" value="APAF1_C"/>
    <property type="match status" value="1"/>
</dbReference>
<feature type="repeat" description="WD" evidence="3">
    <location>
        <begin position="1122"/>
        <end position="1156"/>
    </location>
</feature>
<accession>A0A8C4RA47</accession>
<dbReference type="InterPro" id="IPR056829">
    <property type="entry name" value="Beta-prop_TEP1_2nd"/>
</dbReference>
<evidence type="ECO:0000313" key="7">
    <source>
        <dbReference type="Proteomes" id="UP000694388"/>
    </source>
</evidence>
<dbReference type="Proteomes" id="UP000694388">
    <property type="component" value="Unplaced"/>
</dbReference>
<dbReference type="SUPFAM" id="SSF50978">
    <property type="entry name" value="WD40 repeat-like"/>
    <property type="match status" value="3"/>
</dbReference>
<dbReference type="Pfam" id="PF00400">
    <property type="entry name" value="WD40"/>
    <property type="match status" value="6"/>
</dbReference>
<dbReference type="InterPro" id="IPR001680">
    <property type="entry name" value="WD40_rpt"/>
</dbReference>
<dbReference type="CDD" id="cd00200">
    <property type="entry name" value="WD40"/>
    <property type="match status" value="2"/>
</dbReference>
<reference evidence="6" key="1">
    <citation type="submission" date="2025-08" db="UniProtKB">
        <authorList>
            <consortium name="Ensembl"/>
        </authorList>
    </citation>
    <scope>IDENTIFICATION</scope>
</reference>
<evidence type="ECO:0000313" key="6">
    <source>
        <dbReference type="Ensembl" id="ENSEBUP00000027495.1"/>
    </source>
</evidence>
<protein>
    <recommendedName>
        <fullName evidence="5">NACHT domain-containing protein</fullName>
    </recommendedName>
</protein>
<feature type="repeat" description="WD" evidence="3">
    <location>
        <begin position="819"/>
        <end position="860"/>
    </location>
</feature>
<feature type="region of interest" description="Disordered" evidence="4">
    <location>
        <begin position="1266"/>
        <end position="1382"/>
    </location>
</feature>
<evidence type="ECO:0000259" key="5">
    <source>
        <dbReference type="PROSITE" id="PS50837"/>
    </source>
</evidence>
<dbReference type="PROSITE" id="PS50837">
    <property type="entry name" value="NACHT"/>
    <property type="match status" value="1"/>
</dbReference>
<feature type="repeat" description="WD" evidence="3">
    <location>
        <begin position="867"/>
        <end position="901"/>
    </location>
</feature>
<feature type="repeat" description="WD" evidence="3">
    <location>
        <begin position="902"/>
        <end position="943"/>
    </location>
</feature>
<dbReference type="InterPro" id="IPR007111">
    <property type="entry name" value="NACHT_NTPase"/>
</dbReference>
<dbReference type="InterPro" id="IPR056828">
    <property type="entry name" value="Beta-prop_TEP1_C"/>
</dbReference>
<dbReference type="InterPro" id="IPR019775">
    <property type="entry name" value="WD40_repeat_CS"/>
</dbReference>
<feature type="repeat" description="WD" evidence="3">
    <location>
        <begin position="1165"/>
        <end position="1206"/>
    </location>
</feature>
<dbReference type="Pfam" id="PF25048">
    <property type="entry name" value="Beta-prop_TEP1_C"/>
    <property type="match status" value="1"/>
</dbReference>
<dbReference type="PROSITE" id="PS50082">
    <property type="entry name" value="WD_REPEATS_2"/>
    <property type="match status" value="8"/>
</dbReference>
<dbReference type="PRINTS" id="PR00320">
    <property type="entry name" value="GPROTEINBRPT"/>
</dbReference>
<dbReference type="GO" id="GO:0005697">
    <property type="term" value="C:telomerase holoenzyme complex"/>
    <property type="evidence" value="ECO:0007669"/>
    <property type="project" value="TreeGrafter"/>
</dbReference>
<dbReference type="Pfam" id="PF05729">
    <property type="entry name" value="NACHT"/>
    <property type="match status" value="1"/>
</dbReference>
<dbReference type="SMART" id="SM00320">
    <property type="entry name" value="WD40"/>
    <property type="match status" value="17"/>
</dbReference>
<name>A0A8C4RA47_EPTBU</name>
<feature type="compositionally biased region" description="Basic and acidic residues" evidence="4">
    <location>
        <begin position="688"/>
        <end position="699"/>
    </location>
</feature>
<dbReference type="GO" id="GO:0003720">
    <property type="term" value="F:telomerase activity"/>
    <property type="evidence" value="ECO:0007669"/>
    <property type="project" value="TreeGrafter"/>
</dbReference>
<proteinExistence type="predicted"/>
<dbReference type="InterPro" id="IPR015943">
    <property type="entry name" value="WD40/YVTN_repeat-like_dom_sf"/>
</dbReference>
<dbReference type="InterPro" id="IPR027417">
    <property type="entry name" value="P-loop_NTPase"/>
</dbReference>
<reference evidence="6" key="2">
    <citation type="submission" date="2025-09" db="UniProtKB">
        <authorList>
            <consortium name="Ensembl"/>
        </authorList>
    </citation>
    <scope>IDENTIFICATION</scope>
</reference>
<sequence>MKCTWYLFFSDVPKECLPHFEAESGEATKRIEDLKQRLRAAGLVQRNPYSACWGRQTQAGPATIGLEEFGRMVLDDLGQALDRMATEMGSEDMGESEKQLCFVQCRAPEGAIRHVLVPSTIKQLEGRQPRLLLLRGKRGSGKTSFLAHLVHRLQEEVNIPHVPASHCPLVFFYFVEATGQSFCPSSMLKHLSNVLRKGCNPDFPTESTNGDLIHTFWALLSQTAQAAHPHHVTLVIDGADSSNVTRQALDWIPVKLPLGVHLIVSATEGSVLDQAVMKQQPLVVQLSRLRLRERAELVRQGLARYHKTLDESSFNNQMQLVLGKRGGAEPRFLQLVCEELRFFGHFEKLTSKIAELGQTIPELLQQVLWRLEDELGQDLVRRALLSLFCCHDGLSEVTLHHVISLGANVDSKEEAVAWIDLVEAARRAEGVLPSTLFSRLLCSLKCFLGEGVSGWLPKLQGDIADAVRVRYLLKGGAKRETHCLIAGTFGSSAGFATFLLVHISLDRFLVSGPRTTICLRLDFCLFTKTKLKNLIAFCNLLVVVSAHFFASVFPLPGSCLSPLPEALLQLPQHLVSAGEFAQLGVLLISLPFLAMKCQVCSPLYLLEDFQLYESNVKKLPREARASFPDVSAFQTFLGENAHELAQLQAQAPCLFWQHALNTARDSPVAHRVSQLLGLESSSTVTRPQELHRALSKSHEQAGQGHSRTGASLEKGEVKWLLEWLNRPQESKTTSRVLTRVHDGATCMALSPGGTILALGCSDGCVCILKANTGQDVCRLQVHGDGVSACCFTSESALCVASPSGVLSCWDVQAFRLWEVKAHEDRITSCSICPNGDFLASCAWDGNVKVWRVSGGNLHAEFSVSRPLSCVSWCPQSRMLIAGSWDGTLTLWDTTYMQKTAVLSGHKAAVCSSAFDPFSRLIATSSLDGEIRLWSLEKACLIGTFMGHQGPVNALTFGPDGRWLISAGQDCKVTVWSGGLGRPVMEFEGGKQTRLRRVLCMAVKDDGGWLACGYHTGDVCLFNTETGTEIRAPKQRRAVLALAWLANGLLIAGVEVGQIIVFWTSPTAVTMINELDVDRVSVLALATSKTHVASGTVDGRVRMWLANVLDMSRRSPLTAYAELHKHTDAVTCCRFSPNGVLLLTGGRDMSLCVWDIQQSVLQFHVIPAHRDWLTSCAWSQDAKYVITCSNDHTVKIWDASSGELERELQGHQAAVTSVDCQLDYLVTSGADGELRMWSLQGLELATIPGNGQRMNCCCFFPLPPEKEKKGTVMSSAAESDVGRKASDVSSKEEEEEEMVLGEEGEGVVEGEGEVEEAEEEADEEEEEEEEEVEEENKEDERESEDGEQDEHSEGSEEDVMGSDVEQNDKEPVSQPEEPPLSCGELRVFCGSDDEKIRLWKPLQACEIASLVGHSAPVLDLEVGSQPGQIYSLDAGGQLREWTVTAGSGDVGDHTSAVTTIAVSPKGTCVVTGSQAGELHVWRNITDPSNISSFSLRVHQEAVQQICFLKCKNDELEEEFLSAGLDGRVCGFKALYQGQPCLNRLFELEVQNPLTCLLIPEVPGVGDERRVVLAGDIYGKVHCIVVPEGRLDCSFDLSPEDWIEVMVQIGDRQVLVFGVKSPGEASVFILEWSGQNWEKVSGPPVVLELHGDAWLSTVTSAPGPEGNMQVLLGDSLGQIGWLPSAYLDGHSHDTVKWNKVHQKGLSCVQKMDDVLATASWDRSLYIWAQTNLQLVGAFWCQAPVCSLMAAMSPHRLIICGDVLGRVYFLTPHCFSL</sequence>
<dbReference type="PROSITE" id="PS00678">
    <property type="entry name" value="WD_REPEATS_1"/>
    <property type="match status" value="2"/>
</dbReference>